<feature type="region of interest" description="Disordered" evidence="1">
    <location>
        <begin position="288"/>
        <end position="321"/>
    </location>
</feature>
<gene>
    <name evidence="3" type="ORF">ACFQV2_03495</name>
</gene>
<evidence type="ECO:0000313" key="3">
    <source>
        <dbReference type="EMBL" id="MFC7612843.1"/>
    </source>
</evidence>
<dbReference type="InterPro" id="IPR011009">
    <property type="entry name" value="Kinase-like_dom_sf"/>
</dbReference>
<evidence type="ECO:0000313" key="4">
    <source>
        <dbReference type="Proteomes" id="UP001596512"/>
    </source>
</evidence>
<dbReference type="SUPFAM" id="SSF56112">
    <property type="entry name" value="Protein kinase-like (PK-like)"/>
    <property type="match status" value="1"/>
</dbReference>
<dbReference type="Proteomes" id="UP001596512">
    <property type="component" value="Unassembled WGS sequence"/>
</dbReference>
<accession>A0ABW2TJT7</accession>
<feature type="domain" description="Protein kinase" evidence="2">
    <location>
        <begin position="11"/>
        <end position="280"/>
    </location>
</feature>
<proteinExistence type="predicted"/>
<feature type="compositionally biased region" description="Low complexity" evidence="1">
    <location>
        <begin position="290"/>
        <end position="302"/>
    </location>
</feature>
<organism evidence="3 4">
    <name type="scientific">Actinokineospora soli</name>
    <dbReference type="NCBI Taxonomy" id="1048753"/>
    <lineage>
        <taxon>Bacteria</taxon>
        <taxon>Bacillati</taxon>
        <taxon>Actinomycetota</taxon>
        <taxon>Actinomycetes</taxon>
        <taxon>Pseudonocardiales</taxon>
        <taxon>Pseudonocardiaceae</taxon>
        <taxon>Actinokineospora</taxon>
    </lineage>
</organism>
<dbReference type="EMBL" id="JBHTEY010000004">
    <property type="protein sequence ID" value="MFC7612843.1"/>
    <property type="molecule type" value="Genomic_DNA"/>
</dbReference>
<dbReference type="Gene3D" id="1.10.510.10">
    <property type="entry name" value="Transferase(Phosphotransferase) domain 1"/>
    <property type="match status" value="1"/>
</dbReference>
<sequence length="321" mass="34806">MNSEIGRDELGQLGPRIGKGGQAEVYLLPDFRLPDVAGQLVYKQYFGDQSAPHGLRGIVRVRSKLNPRDRQRMDAIACWPARAVRENGAVLGVVMPLIPDSFFQERTLPSGRPLRGPREVQNLFIGADLAVRLGMPRASAADRIAVCRDLAGALSFLHGLGVVFGDVNAKNALFRLTPDPTVMLVDCDAVRIRGSAAVVRQLNAPDWNPPEGAVLTQETDVYKLGLFVLRTLAPGPGSSVSRDPERVRGVLDGPGFRLLESTLAGVPAQRPTAAEWYRYFARRTPRREAGAASSAPAGAREPTVTSGWLRDPATGSWVRAR</sequence>
<dbReference type="PROSITE" id="PS50011">
    <property type="entry name" value="PROTEIN_KINASE_DOM"/>
    <property type="match status" value="1"/>
</dbReference>
<evidence type="ECO:0000259" key="2">
    <source>
        <dbReference type="PROSITE" id="PS50011"/>
    </source>
</evidence>
<evidence type="ECO:0000256" key="1">
    <source>
        <dbReference type="SAM" id="MobiDB-lite"/>
    </source>
</evidence>
<name>A0ABW2TJT7_9PSEU</name>
<keyword evidence="4" id="KW-1185">Reference proteome</keyword>
<dbReference type="InterPro" id="IPR000719">
    <property type="entry name" value="Prot_kinase_dom"/>
</dbReference>
<protein>
    <recommendedName>
        <fullName evidence="2">Protein kinase domain-containing protein</fullName>
    </recommendedName>
</protein>
<reference evidence="4" key="1">
    <citation type="journal article" date="2019" name="Int. J. Syst. Evol. Microbiol.">
        <title>The Global Catalogue of Microorganisms (GCM) 10K type strain sequencing project: providing services to taxonomists for standard genome sequencing and annotation.</title>
        <authorList>
            <consortium name="The Broad Institute Genomics Platform"/>
            <consortium name="The Broad Institute Genome Sequencing Center for Infectious Disease"/>
            <person name="Wu L."/>
            <person name="Ma J."/>
        </authorList>
    </citation>
    <scope>NUCLEOTIDE SEQUENCE [LARGE SCALE GENOMIC DNA]</scope>
    <source>
        <strain evidence="4">JCM 17695</strain>
    </source>
</reference>
<comment type="caution">
    <text evidence="3">The sequence shown here is derived from an EMBL/GenBank/DDBJ whole genome shotgun (WGS) entry which is preliminary data.</text>
</comment>